<dbReference type="OMA" id="EDCCNNF"/>
<feature type="coiled-coil region" evidence="1">
    <location>
        <begin position="1687"/>
        <end position="1714"/>
    </location>
</feature>
<dbReference type="EMBL" id="LN835307">
    <property type="protein sequence ID" value="CRH01131.1"/>
    <property type="molecule type" value="Genomic_DNA"/>
</dbReference>
<evidence type="ECO:0000313" key="5">
    <source>
        <dbReference type="Proteomes" id="UP000220158"/>
    </source>
</evidence>
<keyword evidence="3" id="KW-0472">Membrane</keyword>
<dbReference type="Proteomes" id="UP000220158">
    <property type="component" value="Chromosome 12"/>
</dbReference>
<protein>
    <submittedName>
        <fullName evidence="4">Uncharacterized protein</fullName>
    </submittedName>
</protein>
<proteinExistence type="predicted"/>
<organism evidence="4 5">
    <name type="scientific">Plasmodium relictum</name>
    <dbReference type="NCBI Taxonomy" id="85471"/>
    <lineage>
        <taxon>Eukaryota</taxon>
        <taxon>Sar</taxon>
        <taxon>Alveolata</taxon>
        <taxon>Apicomplexa</taxon>
        <taxon>Aconoidasida</taxon>
        <taxon>Haemosporida</taxon>
        <taxon>Plasmodiidae</taxon>
        <taxon>Plasmodium</taxon>
        <taxon>Plasmodium (Haemamoeba)</taxon>
    </lineage>
</organism>
<keyword evidence="3" id="KW-0812">Transmembrane</keyword>
<dbReference type="OrthoDB" id="378389at2759"/>
<dbReference type="VEuPathDB" id="PlasmoDB:PRELSG_1201500"/>
<evidence type="ECO:0000313" key="4">
    <source>
        <dbReference type="EMBL" id="CRH01131.1"/>
    </source>
</evidence>
<keyword evidence="5" id="KW-1185">Reference proteome</keyword>
<dbReference type="KEGG" id="prel:PRELSG_1201500"/>
<accession>A0A1J1H8A5</accession>
<feature type="compositionally biased region" description="Low complexity" evidence="2">
    <location>
        <begin position="801"/>
        <end position="821"/>
    </location>
</feature>
<evidence type="ECO:0000256" key="3">
    <source>
        <dbReference type="SAM" id="Phobius"/>
    </source>
</evidence>
<reference evidence="4 5" key="1">
    <citation type="submission" date="2015-04" db="EMBL/GenBank/DDBJ databases">
        <authorList>
            <consortium name="Pathogen Informatics"/>
        </authorList>
    </citation>
    <scope>NUCLEOTIDE SEQUENCE [LARGE SCALE GENOMIC DNA]</scope>
    <source>
        <strain evidence="4 5">SGS1</strain>
    </source>
</reference>
<dbReference type="RefSeq" id="XP_028534132.1">
    <property type="nucleotide sequence ID" value="XM_028677776.1"/>
</dbReference>
<feature type="region of interest" description="Disordered" evidence="2">
    <location>
        <begin position="801"/>
        <end position="828"/>
    </location>
</feature>
<evidence type="ECO:0000256" key="1">
    <source>
        <dbReference type="SAM" id="Coils"/>
    </source>
</evidence>
<keyword evidence="1" id="KW-0175">Coiled coil</keyword>
<dbReference type="GeneID" id="39737258"/>
<evidence type="ECO:0000256" key="2">
    <source>
        <dbReference type="SAM" id="MobiDB-lite"/>
    </source>
</evidence>
<name>A0A1J1H8A5_PLARL</name>
<feature type="region of interest" description="Disordered" evidence="2">
    <location>
        <begin position="944"/>
        <end position="968"/>
    </location>
</feature>
<gene>
    <name evidence="4" type="ORF">PRELSG_1201500</name>
</gene>
<sequence>MNCNSNNNGILNNESNANSFLNNYENIKVSKHSSAEEIAEKYLRNKLSYEYKYINKGDYKIINSSDYYGKNISDCKNLNISNYVHNDELNYLTNKNNFSNYDIKGNLNYDNSINKISVISDINNNIHANYSNSKNDEKKVYNNLILNSNNASKLMCSPNSINMNKLNNLNKFNEEKKNNYFMKNDFLKCENNNMSYSKLENKEKINVNNIDELLNKYNNVNNHDSFKYKYNINKSYAQNEKGRKDISDKTIFTNSSVNRTDVMNNSINDHNNYYYNNRISKYYLDDALHNSKKKNLIQRNKDYVHYLSKRNSLLKSELVVKKDLKKKKSAPTKSENTYTKNKTKANRYSNNSFFSSLYKNDKAKYNNEVELLNSINIFNNNNIKNNNSYMINYEKEKHNLKNKNIFNFYRSNKKPMNIDNINESIFDISFLKSTYSDSSKIIDSPLNYDSGNLSSLSTNIKKNDESLVNNLNISGCHSNKESIIHYNDLSNKNIIDNSIYNENSLEKNRDITSSNINFVKFLNSNNNMKKNVDDIFLNKSAMLSNNNEVIKKSNNFIMETEIPLNFFQNKNIINNLYIENRKLKNLDDTSTHLNNKEKNNNYSSDLTKNNLVNKKNNYLNNTNIINVNKINTNSYVYNKIKEVNNKYVSSNMKYNMSNSTYENKKNNFIIYSNLVSNDEKKCKKNGNNNLKEYIDGMNMVEQKDMLVDNINDSKLNSLYFSENKLTNIFNNNIKKSHLLNNYNNNLYTINRKKGYIGNNNNKKSEHNRLNLYTTTTTTTTNNNNNNINNNSNINKNNINKNNNNNISNTKTNTTNSNNSINQVHNDPKKINKEKNNLNELNNINNYEDYCKYISDSINFIPITIKNMNILLALALYFLNFNINNNSTNNEFSDEVLIKLLNKFLYCLNLKTCLLKENKINHNENKYYYIQIKWNDNSRNITLTDEKKKGNKHMEEKETKNEEKTYNKEDHSESMKYSDNFFTFYNKRIVKSKNEEMECVSTTYFDNQNNNNTTYKDNDNNRKKCFYLDENMKIISLIDIYKIAWSLCVLKKNFLYIDLLRILYKEVEYMNIEKELIFCITYIFKYCNIIEIEECKTDLNNNIIINLENNNNENLCMYLHLLYICSLHDEKYLNNNHKKNIDKIINYFYDQIENFNLYMCTNILCVLANLNIKNNDYPYFFNKMINYFRNNIKKLNKSVLLVNIMRSLCICEVICSEFLKDLSEYIINILHFIPLCEFITISCSFSCQKLLIIKNYYENIKKEKEIKQEKKDMMNISKDSVDEYKNYELLINEYYEKKKIFPYYFYRKPICQSIIFKILAYNFLQYEQKNVINSNKTNNNYFCDYKSTFNNNKNETSLDLNNTIKKTNRSLSVENKKDNNIEKEKGVNPQNSRFNSSNIYRNIKNNNVFSEESFSFSSSSSFYKNNNKFFDNKNEYIVKGYSEKKENNNSSSNNGNILDNSNILCYMNNDANIITNDLKNNKSKYLKKCNEKKKIKEYYNIYDRNKNYEFQLNSCERILFANLIEDCCNNFETLNSINLIELLYTLCILNLDKTKIVKLVEKKIDCNTFNDNYEKLQKKKKYINKICSDKEILNERNDLIILNYIYNKFVEEYIVNKNDIDYNFSLIIDNIYFCKYINDDIFLNTIKGNKESINTSTFYKLKNILNAATYKEKELDKKRNIKESATFSLAENENIKQLEKEKENEENIGNDEKLLTNNQSKQTDVIQNNIKNKTDQNINFVLNEIKDGDHNYENQYDVCYFGKIKNNNYINNNTSNYYNNKNIQIYNNATKSKEKESCNKIITCNNNNNNSLFETYENKKEKDHTINNSNELHVNKEKKNNLYIVNNEMKNYEEFPEKESDDTSRQLSELKKDLKNTYDVAIAYYNNKTKYKMVNNNKDNTFIENEENEDIMNSEIYNHIISKRNIKKILDYHKQKQILEEKILRKNSKEKNDSEKCKNNYNFNFYKLFILLLKISIFSLLFFIIVFIYISLK</sequence>
<feature type="transmembrane region" description="Helical" evidence="3">
    <location>
        <begin position="1964"/>
        <end position="1989"/>
    </location>
</feature>
<keyword evidence="3" id="KW-1133">Transmembrane helix</keyword>